<dbReference type="PIRSF" id="PIRSF038471">
    <property type="entry name" value="MreC"/>
    <property type="match status" value="1"/>
</dbReference>
<reference evidence="7" key="2">
    <citation type="journal article" date="2021" name="PeerJ">
        <title>Extensive microbial diversity within the chicken gut microbiome revealed by metagenomics and culture.</title>
        <authorList>
            <person name="Gilroy R."/>
            <person name="Ravi A."/>
            <person name="Getino M."/>
            <person name="Pursley I."/>
            <person name="Horton D.L."/>
            <person name="Alikhan N.F."/>
            <person name="Baker D."/>
            <person name="Gharbi K."/>
            <person name="Hall N."/>
            <person name="Watson M."/>
            <person name="Adriaenssens E.M."/>
            <person name="Foster-Nyarko E."/>
            <person name="Jarju S."/>
            <person name="Secka A."/>
            <person name="Antonio M."/>
            <person name="Oren A."/>
            <person name="Chaudhuri R.R."/>
            <person name="La Ragione R."/>
            <person name="Hildebrand F."/>
            <person name="Pallen M.J."/>
        </authorList>
    </citation>
    <scope>NUCLEOTIDE SEQUENCE</scope>
    <source>
        <strain evidence="7">ChiBcolR7-354</strain>
    </source>
</reference>
<dbReference type="InterPro" id="IPR055342">
    <property type="entry name" value="MreC_beta-barrel_core"/>
</dbReference>
<organism evidence="7 8">
    <name type="scientific">Candidatus Scatomorpha intestinavium</name>
    <dbReference type="NCBI Taxonomy" id="2840922"/>
    <lineage>
        <taxon>Bacteria</taxon>
        <taxon>Bacillati</taxon>
        <taxon>Bacillota</taxon>
        <taxon>Clostridia</taxon>
        <taxon>Eubacteriales</taxon>
        <taxon>Candidatus Scatomorpha</taxon>
    </lineage>
</organism>
<dbReference type="GO" id="GO:0005886">
    <property type="term" value="C:plasma membrane"/>
    <property type="evidence" value="ECO:0007669"/>
    <property type="project" value="TreeGrafter"/>
</dbReference>
<dbReference type="NCBIfam" id="TIGR00219">
    <property type="entry name" value="mreC"/>
    <property type="match status" value="1"/>
</dbReference>
<accession>A0A9D1CSF0</accession>
<keyword evidence="3 5" id="KW-0133">Cell shape</keyword>
<comment type="similarity">
    <text evidence="1 5">Belongs to the MreC family.</text>
</comment>
<evidence type="ECO:0000256" key="5">
    <source>
        <dbReference type="PIRNR" id="PIRNR038471"/>
    </source>
</evidence>
<comment type="function">
    <text evidence="5">Involved in formation and maintenance of cell shape.</text>
</comment>
<dbReference type="EMBL" id="DVGA01000022">
    <property type="protein sequence ID" value="HIQ77959.1"/>
    <property type="molecule type" value="Genomic_DNA"/>
</dbReference>
<protein>
    <recommendedName>
        <fullName evidence="2 5">Cell shape-determining protein MreC</fullName>
    </recommendedName>
    <alternativeName>
        <fullName evidence="4 5">Cell shape protein MreC</fullName>
    </alternativeName>
</protein>
<evidence type="ECO:0000256" key="4">
    <source>
        <dbReference type="ARBA" id="ARBA00032089"/>
    </source>
</evidence>
<dbReference type="InterPro" id="IPR042175">
    <property type="entry name" value="Cell/Rod_MreC_2"/>
</dbReference>
<comment type="caution">
    <text evidence="7">The sequence shown here is derived from an EMBL/GenBank/DDBJ whole genome shotgun (WGS) entry which is preliminary data.</text>
</comment>
<evidence type="ECO:0000313" key="7">
    <source>
        <dbReference type="EMBL" id="HIQ77959.1"/>
    </source>
</evidence>
<evidence type="ECO:0000259" key="6">
    <source>
        <dbReference type="Pfam" id="PF04085"/>
    </source>
</evidence>
<evidence type="ECO:0000256" key="1">
    <source>
        <dbReference type="ARBA" id="ARBA00009369"/>
    </source>
</evidence>
<proteinExistence type="inferred from homology"/>
<dbReference type="GO" id="GO:0008360">
    <property type="term" value="P:regulation of cell shape"/>
    <property type="evidence" value="ECO:0007669"/>
    <property type="project" value="UniProtKB-KW"/>
</dbReference>
<gene>
    <name evidence="7" type="primary">mreC</name>
    <name evidence="7" type="ORF">IAB77_01715</name>
</gene>
<dbReference type="PANTHER" id="PTHR34138:SF1">
    <property type="entry name" value="CELL SHAPE-DETERMINING PROTEIN MREC"/>
    <property type="match status" value="1"/>
</dbReference>
<dbReference type="InterPro" id="IPR007221">
    <property type="entry name" value="MreC"/>
</dbReference>
<dbReference type="AlphaFoldDB" id="A0A9D1CSF0"/>
<dbReference type="Gene3D" id="2.40.10.340">
    <property type="entry name" value="Rod shape-determining protein MreC, domain 1"/>
    <property type="match status" value="1"/>
</dbReference>
<evidence type="ECO:0000256" key="2">
    <source>
        <dbReference type="ARBA" id="ARBA00013855"/>
    </source>
</evidence>
<dbReference type="Proteomes" id="UP000824262">
    <property type="component" value="Unassembled WGS sequence"/>
</dbReference>
<reference evidence="7" key="1">
    <citation type="submission" date="2020-10" db="EMBL/GenBank/DDBJ databases">
        <authorList>
            <person name="Gilroy R."/>
        </authorList>
    </citation>
    <scope>NUCLEOTIDE SEQUENCE</scope>
    <source>
        <strain evidence="7">ChiBcolR7-354</strain>
    </source>
</reference>
<evidence type="ECO:0000256" key="3">
    <source>
        <dbReference type="ARBA" id="ARBA00022960"/>
    </source>
</evidence>
<sequence length="280" mass="29630">MKSFLKKNGIKMIAFLLAAALVVLAAVWLAGGGTEAIAGALAAVRQPLVSVTESVSSWLEGLYVRLYDYDRLQAENDALRTQIADAQEIARAGRDAVEENTRLSALRVFAEEHPDYVFEAARIVSWGTETWADSFTIAKGTADGLEDGDCVITEDGLLVGQVAEVGENWATVATLVDVDTSVGALVGEDGAEAMLLGDYALMPLGQARLAYPTEGAQLFIEESVYTSGSGGLIPRGIVIGTISSIQAEAGGQTEYGIVTPAVDLGSLVQVFIIKDFDHEN</sequence>
<dbReference type="Gene3D" id="2.40.10.350">
    <property type="entry name" value="Rod shape-determining protein MreC, domain 2"/>
    <property type="match status" value="1"/>
</dbReference>
<evidence type="ECO:0000313" key="8">
    <source>
        <dbReference type="Proteomes" id="UP000824262"/>
    </source>
</evidence>
<dbReference type="InterPro" id="IPR042177">
    <property type="entry name" value="Cell/Rod_1"/>
</dbReference>
<dbReference type="PANTHER" id="PTHR34138">
    <property type="entry name" value="CELL SHAPE-DETERMINING PROTEIN MREC"/>
    <property type="match status" value="1"/>
</dbReference>
<dbReference type="Pfam" id="PF04085">
    <property type="entry name" value="MreC"/>
    <property type="match status" value="1"/>
</dbReference>
<name>A0A9D1CSF0_9FIRM</name>
<feature type="domain" description="Rod shape-determining protein MreC beta-barrel core" evidence="6">
    <location>
        <begin position="127"/>
        <end position="274"/>
    </location>
</feature>